<evidence type="ECO:0000313" key="2">
    <source>
        <dbReference type="EMBL" id="TGZ70677.1"/>
    </source>
</evidence>
<keyword evidence="1" id="KW-0732">Signal</keyword>
<sequence>MDLLMMQSFVLLMQAVLSTCSSCPPNYFLVPPDLCVVTLGEANTFCSAAKLCAEFGAARGHLTFLVGRNAREIMPHLDVSTNLWLGLNVFLTSSNASSVGWRDVDPRTPQYTTLGGEIQWHSGEPGGGVPIVISECKSAAMYDCSPTCNIMQLSVYCEYGGPLPTGNLRQKYRSDFPVPLDQFFTSDKNWHGCHQMLQKPSKLDCARKCTLDVACRSIYYDDADGRCVHMMYADARLPSTVRSETAKWERYAKTSYVVS</sequence>
<dbReference type="OrthoDB" id="6240472at2759"/>
<gene>
    <name evidence="2" type="ORF">CRM22_003061</name>
</gene>
<evidence type="ECO:0000313" key="3">
    <source>
        <dbReference type="Proteomes" id="UP000308267"/>
    </source>
</evidence>
<reference evidence="2 3" key="1">
    <citation type="journal article" date="2019" name="BMC Genomics">
        <title>New insights from Opisthorchis felineus genome: update on genomics of the epidemiologically important liver flukes.</title>
        <authorList>
            <person name="Ershov N.I."/>
            <person name="Mordvinov V.A."/>
            <person name="Prokhortchouk E.B."/>
            <person name="Pakharukova M.Y."/>
            <person name="Gunbin K.V."/>
            <person name="Ustyantsev K."/>
            <person name="Genaev M.A."/>
            <person name="Blinov A.G."/>
            <person name="Mazur A."/>
            <person name="Boulygina E."/>
            <person name="Tsygankova S."/>
            <person name="Khrameeva E."/>
            <person name="Chekanov N."/>
            <person name="Fan G."/>
            <person name="Xiao A."/>
            <person name="Zhang H."/>
            <person name="Xu X."/>
            <person name="Yang H."/>
            <person name="Solovyev V."/>
            <person name="Lee S.M."/>
            <person name="Liu X."/>
            <person name="Afonnikov D.A."/>
            <person name="Skryabin K.G."/>
        </authorList>
    </citation>
    <scope>NUCLEOTIDE SEQUENCE [LARGE SCALE GENOMIC DNA]</scope>
    <source>
        <strain evidence="2">AK-0245</strain>
        <tissue evidence="2">Whole organism</tissue>
    </source>
</reference>
<feature type="signal peptide" evidence="1">
    <location>
        <begin position="1"/>
        <end position="20"/>
    </location>
</feature>
<dbReference type="AlphaFoldDB" id="A0A4S2M9A3"/>
<dbReference type="InterPro" id="IPR016187">
    <property type="entry name" value="CTDL_fold"/>
</dbReference>
<organism evidence="2 3">
    <name type="scientific">Opisthorchis felineus</name>
    <dbReference type="NCBI Taxonomy" id="147828"/>
    <lineage>
        <taxon>Eukaryota</taxon>
        <taxon>Metazoa</taxon>
        <taxon>Spiralia</taxon>
        <taxon>Lophotrochozoa</taxon>
        <taxon>Platyhelminthes</taxon>
        <taxon>Trematoda</taxon>
        <taxon>Digenea</taxon>
        <taxon>Opisthorchiida</taxon>
        <taxon>Opisthorchiata</taxon>
        <taxon>Opisthorchiidae</taxon>
        <taxon>Opisthorchis</taxon>
    </lineage>
</organism>
<accession>A0A4S2M9A3</accession>
<dbReference type="Gene3D" id="3.50.4.10">
    <property type="entry name" value="Hepatocyte Growth Factor"/>
    <property type="match status" value="1"/>
</dbReference>
<dbReference type="Proteomes" id="UP000308267">
    <property type="component" value="Unassembled WGS sequence"/>
</dbReference>
<proteinExistence type="predicted"/>
<evidence type="ECO:0000256" key="1">
    <source>
        <dbReference type="SAM" id="SignalP"/>
    </source>
</evidence>
<name>A0A4S2M9A3_OPIFE</name>
<evidence type="ECO:0008006" key="4">
    <source>
        <dbReference type="Google" id="ProtNLM"/>
    </source>
</evidence>
<protein>
    <recommendedName>
        <fullName evidence="4">C-type lectin domain-containing protein</fullName>
    </recommendedName>
</protein>
<keyword evidence="3" id="KW-1185">Reference proteome</keyword>
<dbReference type="EMBL" id="SJOL01005211">
    <property type="protein sequence ID" value="TGZ70677.1"/>
    <property type="molecule type" value="Genomic_DNA"/>
</dbReference>
<dbReference type="SUPFAM" id="SSF56436">
    <property type="entry name" value="C-type lectin-like"/>
    <property type="match status" value="1"/>
</dbReference>
<feature type="chain" id="PRO_5020236118" description="C-type lectin domain-containing protein" evidence="1">
    <location>
        <begin position="21"/>
        <end position="259"/>
    </location>
</feature>
<dbReference type="SUPFAM" id="SSF57414">
    <property type="entry name" value="Hairpin loop containing domain-like"/>
    <property type="match status" value="1"/>
</dbReference>
<comment type="caution">
    <text evidence="2">The sequence shown here is derived from an EMBL/GenBank/DDBJ whole genome shotgun (WGS) entry which is preliminary data.</text>
</comment>